<evidence type="ECO:0000313" key="9">
    <source>
        <dbReference type="Proteomes" id="UP000218113"/>
    </source>
</evidence>
<evidence type="ECO:0000256" key="3">
    <source>
        <dbReference type="ARBA" id="ARBA00022692"/>
    </source>
</evidence>
<feature type="transmembrane region" description="Helical" evidence="6">
    <location>
        <begin position="155"/>
        <end position="176"/>
    </location>
</feature>
<dbReference type="InterPro" id="IPR037185">
    <property type="entry name" value="EmrE-like"/>
</dbReference>
<dbReference type="Proteomes" id="UP000218113">
    <property type="component" value="Unassembled WGS sequence"/>
</dbReference>
<feature type="transmembrane region" description="Helical" evidence="6">
    <location>
        <begin position="278"/>
        <end position="299"/>
    </location>
</feature>
<dbReference type="InterPro" id="IPR000620">
    <property type="entry name" value="EamA_dom"/>
</dbReference>
<feature type="transmembrane region" description="Helical" evidence="6">
    <location>
        <begin position="41"/>
        <end position="62"/>
    </location>
</feature>
<evidence type="ECO:0000256" key="1">
    <source>
        <dbReference type="ARBA" id="ARBA00004651"/>
    </source>
</evidence>
<dbReference type="PANTHER" id="PTHR32322">
    <property type="entry name" value="INNER MEMBRANE TRANSPORTER"/>
    <property type="match status" value="1"/>
</dbReference>
<sequence length="303" mass="33640">MTQPSNQRLWAFAGLLLAILSWAGNATVARASVGSISPFALAFWRWTLALLLLLPFSWKQLLSHRRVIQANWKALLLLSFFSVSCYNSFLYLGAQSTTAINITLVSSVIPGSTIFLAWLVLHTPISKARMSGILLAFFGVLLIIIQGDFSNLRQLVFNQGDLLIVGGVICWSFYSVLLQKFKIDLPPLCFLSTQILLGLPLILPFYLWEVQKIPHFELNGKNSTILMFVAIFPSVCAYLGWNQGVKKVGPVTASMFIYLLPVFTAMLAVLFLDEQLYPFHLIGGLVIITGLSLANWAALRGLK</sequence>
<evidence type="ECO:0000313" key="8">
    <source>
        <dbReference type="EMBL" id="PCI27344.1"/>
    </source>
</evidence>
<feature type="domain" description="EamA" evidence="7">
    <location>
        <begin position="11"/>
        <end position="144"/>
    </location>
</feature>
<proteinExistence type="predicted"/>
<name>A0A2A4T1R6_9DELT</name>
<feature type="transmembrane region" description="Helical" evidence="6">
    <location>
        <begin position="100"/>
        <end position="121"/>
    </location>
</feature>
<evidence type="ECO:0000256" key="4">
    <source>
        <dbReference type="ARBA" id="ARBA00022989"/>
    </source>
</evidence>
<protein>
    <submittedName>
        <fullName evidence="8">EamA family transporter</fullName>
    </submittedName>
</protein>
<reference evidence="9" key="1">
    <citation type="submission" date="2017-08" db="EMBL/GenBank/DDBJ databases">
        <title>A dynamic microbial community with high functional redundancy inhabits the cold, oxic subseafloor aquifer.</title>
        <authorList>
            <person name="Tully B.J."/>
            <person name="Wheat C.G."/>
            <person name="Glazer B.T."/>
            <person name="Huber J.A."/>
        </authorList>
    </citation>
    <scope>NUCLEOTIDE SEQUENCE [LARGE SCALE GENOMIC DNA]</scope>
</reference>
<evidence type="ECO:0000259" key="7">
    <source>
        <dbReference type="Pfam" id="PF00892"/>
    </source>
</evidence>
<dbReference type="Pfam" id="PF00892">
    <property type="entry name" value="EamA"/>
    <property type="match status" value="2"/>
</dbReference>
<evidence type="ECO:0000256" key="5">
    <source>
        <dbReference type="ARBA" id="ARBA00023136"/>
    </source>
</evidence>
<keyword evidence="3 6" id="KW-0812">Transmembrane</keyword>
<gene>
    <name evidence="8" type="ORF">COB67_08685</name>
</gene>
<feature type="transmembrane region" description="Helical" evidence="6">
    <location>
        <begin position="223"/>
        <end position="241"/>
    </location>
</feature>
<evidence type="ECO:0000256" key="2">
    <source>
        <dbReference type="ARBA" id="ARBA00022475"/>
    </source>
</evidence>
<feature type="transmembrane region" description="Helical" evidence="6">
    <location>
        <begin position="188"/>
        <end position="208"/>
    </location>
</feature>
<dbReference type="SUPFAM" id="SSF103481">
    <property type="entry name" value="Multidrug resistance efflux transporter EmrE"/>
    <property type="match status" value="2"/>
</dbReference>
<dbReference type="EMBL" id="NVSR01000063">
    <property type="protein sequence ID" value="PCI27344.1"/>
    <property type="molecule type" value="Genomic_DNA"/>
</dbReference>
<organism evidence="8 9">
    <name type="scientific">SAR324 cluster bacterium</name>
    <dbReference type="NCBI Taxonomy" id="2024889"/>
    <lineage>
        <taxon>Bacteria</taxon>
        <taxon>Deltaproteobacteria</taxon>
        <taxon>SAR324 cluster</taxon>
    </lineage>
</organism>
<dbReference type="GO" id="GO:0005886">
    <property type="term" value="C:plasma membrane"/>
    <property type="evidence" value="ECO:0007669"/>
    <property type="project" value="UniProtKB-SubCell"/>
</dbReference>
<accession>A0A2A4T1R6</accession>
<feature type="transmembrane region" description="Helical" evidence="6">
    <location>
        <begin position="133"/>
        <end position="149"/>
    </location>
</feature>
<comment type="subcellular location">
    <subcellularLocation>
        <location evidence="1">Cell membrane</location>
        <topology evidence="1">Multi-pass membrane protein</topology>
    </subcellularLocation>
</comment>
<feature type="transmembrane region" description="Helical" evidence="6">
    <location>
        <begin position="74"/>
        <end position="94"/>
    </location>
</feature>
<comment type="caution">
    <text evidence="8">The sequence shown here is derived from an EMBL/GenBank/DDBJ whole genome shotgun (WGS) entry which is preliminary data.</text>
</comment>
<feature type="domain" description="EamA" evidence="7">
    <location>
        <begin position="160"/>
        <end position="295"/>
    </location>
</feature>
<dbReference type="AlphaFoldDB" id="A0A2A4T1R6"/>
<evidence type="ECO:0000256" key="6">
    <source>
        <dbReference type="SAM" id="Phobius"/>
    </source>
</evidence>
<keyword evidence="5 6" id="KW-0472">Membrane</keyword>
<dbReference type="PANTHER" id="PTHR32322:SF18">
    <property type="entry name" value="S-ADENOSYLMETHIONINE_S-ADENOSYLHOMOCYSTEINE TRANSPORTER"/>
    <property type="match status" value="1"/>
</dbReference>
<dbReference type="InterPro" id="IPR050638">
    <property type="entry name" value="AA-Vitamin_Transporters"/>
</dbReference>
<keyword evidence="4 6" id="KW-1133">Transmembrane helix</keyword>
<keyword evidence="2" id="KW-1003">Cell membrane</keyword>
<feature type="transmembrane region" description="Helical" evidence="6">
    <location>
        <begin position="253"/>
        <end position="272"/>
    </location>
</feature>